<feature type="compositionally biased region" description="Basic residues" evidence="1">
    <location>
        <begin position="187"/>
        <end position="196"/>
    </location>
</feature>
<feature type="transmembrane region" description="Helical" evidence="2">
    <location>
        <begin position="28"/>
        <end position="47"/>
    </location>
</feature>
<name>A0A9Q0BM82_9MUSC</name>
<comment type="caution">
    <text evidence="3">The sequence shown here is derived from an EMBL/GenBank/DDBJ whole genome shotgun (WGS) entry which is preliminary data.</text>
</comment>
<dbReference type="AlphaFoldDB" id="A0A9Q0BM82"/>
<dbReference type="Proteomes" id="UP001059596">
    <property type="component" value="Unassembled WGS sequence"/>
</dbReference>
<feature type="compositionally biased region" description="Basic and acidic residues" evidence="1">
    <location>
        <begin position="234"/>
        <end position="257"/>
    </location>
</feature>
<accession>A0A9Q0BM82</accession>
<evidence type="ECO:0000256" key="2">
    <source>
        <dbReference type="SAM" id="Phobius"/>
    </source>
</evidence>
<proteinExistence type="predicted"/>
<reference evidence="3" key="1">
    <citation type="journal article" date="2023" name="Genome Biol. Evol.">
        <title>Long-read-based Genome Assembly of Drosophila gunungcola Reveals Fewer Chemosensory Genes in Flower-breeding Species.</title>
        <authorList>
            <person name="Negi A."/>
            <person name="Liao B.Y."/>
            <person name="Yeh S.D."/>
        </authorList>
    </citation>
    <scope>NUCLEOTIDE SEQUENCE</scope>
    <source>
        <strain evidence="3">Sukarami</strain>
    </source>
</reference>
<sequence length="317" mass="36448">MFVFNENVRSKKIFSWVVAFLIMDLTQYIAPIFLVSFIFVTVSLYFMVAHVFMANMIPYAYLIFEVVLTIVMILIIMLHAQTINGDRLIQMSLDDFVLAALFLFHEFLITYAMTFYWQINHNYFTSDEFFWKSTSNKQSHGTTPINPDYEYGQTRRPPLEDEPWLTTSLDYGDNADGDDYPQIPKGRGNKVPRGGHGHRDPNEIDPMDRRRPNNRDSTIDWSVYHRKPSYGGGNRERARSKVPKPNHEIHGNRKPDDWDPEYITQSDDGEVPYDDVDAREFGKSVGSSDIVHQTTNEDAGPWLEFGAAEGKLAVGLG</sequence>
<protein>
    <submittedName>
        <fullName evidence="3">Uncharacterized protein</fullName>
    </submittedName>
</protein>
<keyword evidence="4" id="KW-1185">Reference proteome</keyword>
<keyword evidence="2" id="KW-1133">Transmembrane helix</keyword>
<evidence type="ECO:0000313" key="3">
    <source>
        <dbReference type="EMBL" id="KAI8036770.1"/>
    </source>
</evidence>
<feature type="compositionally biased region" description="Basic and acidic residues" evidence="1">
    <location>
        <begin position="197"/>
        <end position="218"/>
    </location>
</feature>
<evidence type="ECO:0000256" key="1">
    <source>
        <dbReference type="SAM" id="MobiDB-lite"/>
    </source>
</evidence>
<dbReference type="EMBL" id="JAMKOV010000015">
    <property type="protein sequence ID" value="KAI8036770.1"/>
    <property type="molecule type" value="Genomic_DNA"/>
</dbReference>
<keyword evidence="2" id="KW-0812">Transmembrane</keyword>
<evidence type="ECO:0000313" key="4">
    <source>
        <dbReference type="Proteomes" id="UP001059596"/>
    </source>
</evidence>
<feature type="transmembrane region" description="Helical" evidence="2">
    <location>
        <begin position="59"/>
        <end position="80"/>
    </location>
</feature>
<feature type="region of interest" description="Disordered" evidence="1">
    <location>
        <begin position="138"/>
        <end position="272"/>
    </location>
</feature>
<keyword evidence="2" id="KW-0472">Membrane</keyword>
<feature type="transmembrane region" description="Helical" evidence="2">
    <location>
        <begin position="96"/>
        <end position="117"/>
    </location>
</feature>
<organism evidence="3 4">
    <name type="scientific">Drosophila gunungcola</name>
    <name type="common">fruit fly</name>
    <dbReference type="NCBI Taxonomy" id="103775"/>
    <lineage>
        <taxon>Eukaryota</taxon>
        <taxon>Metazoa</taxon>
        <taxon>Ecdysozoa</taxon>
        <taxon>Arthropoda</taxon>
        <taxon>Hexapoda</taxon>
        <taxon>Insecta</taxon>
        <taxon>Pterygota</taxon>
        <taxon>Neoptera</taxon>
        <taxon>Endopterygota</taxon>
        <taxon>Diptera</taxon>
        <taxon>Brachycera</taxon>
        <taxon>Muscomorpha</taxon>
        <taxon>Ephydroidea</taxon>
        <taxon>Drosophilidae</taxon>
        <taxon>Drosophila</taxon>
        <taxon>Sophophora</taxon>
    </lineage>
</organism>
<gene>
    <name evidence="3" type="ORF">M5D96_010571</name>
</gene>